<dbReference type="AlphaFoldDB" id="A0A067R5V0"/>
<sequence>MSHPRRQTSNTLNPWKFSSLPCLSIATGHAQSKKRKQEQMTLVVVIKRVGANQPSQGNGSESYFSFFLFS</sequence>
<evidence type="ECO:0000313" key="1">
    <source>
        <dbReference type="EMBL" id="KDR18693.1"/>
    </source>
</evidence>
<protein>
    <submittedName>
        <fullName evidence="1">Uncharacterized protein</fullName>
    </submittedName>
</protein>
<evidence type="ECO:0000313" key="2">
    <source>
        <dbReference type="Proteomes" id="UP000027135"/>
    </source>
</evidence>
<proteinExistence type="predicted"/>
<dbReference type="EMBL" id="KK852676">
    <property type="protein sequence ID" value="KDR18693.1"/>
    <property type="molecule type" value="Genomic_DNA"/>
</dbReference>
<organism evidence="1 2">
    <name type="scientific">Zootermopsis nevadensis</name>
    <name type="common">Dampwood termite</name>
    <dbReference type="NCBI Taxonomy" id="136037"/>
    <lineage>
        <taxon>Eukaryota</taxon>
        <taxon>Metazoa</taxon>
        <taxon>Ecdysozoa</taxon>
        <taxon>Arthropoda</taxon>
        <taxon>Hexapoda</taxon>
        <taxon>Insecta</taxon>
        <taxon>Pterygota</taxon>
        <taxon>Neoptera</taxon>
        <taxon>Polyneoptera</taxon>
        <taxon>Dictyoptera</taxon>
        <taxon>Blattodea</taxon>
        <taxon>Blattoidea</taxon>
        <taxon>Termitoidae</taxon>
        <taxon>Termopsidae</taxon>
        <taxon>Zootermopsis</taxon>
    </lineage>
</organism>
<dbReference type="InParanoid" id="A0A067R5V0"/>
<keyword evidence="2" id="KW-1185">Reference proteome</keyword>
<accession>A0A067R5V0</accession>
<dbReference type="Proteomes" id="UP000027135">
    <property type="component" value="Unassembled WGS sequence"/>
</dbReference>
<name>A0A067R5V0_ZOONE</name>
<gene>
    <name evidence="1" type="ORF">L798_07388</name>
</gene>
<reference evidence="1 2" key="1">
    <citation type="journal article" date="2014" name="Nat. Commun.">
        <title>Molecular traces of alternative social organization in a termite genome.</title>
        <authorList>
            <person name="Terrapon N."/>
            <person name="Li C."/>
            <person name="Robertson H.M."/>
            <person name="Ji L."/>
            <person name="Meng X."/>
            <person name="Booth W."/>
            <person name="Chen Z."/>
            <person name="Childers C.P."/>
            <person name="Glastad K.M."/>
            <person name="Gokhale K."/>
            <person name="Gowin J."/>
            <person name="Gronenberg W."/>
            <person name="Hermansen R.A."/>
            <person name="Hu H."/>
            <person name="Hunt B.G."/>
            <person name="Huylmans A.K."/>
            <person name="Khalil S.M."/>
            <person name="Mitchell R.D."/>
            <person name="Munoz-Torres M.C."/>
            <person name="Mustard J.A."/>
            <person name="Pan H."/>
            <person name="Reese J.T."/>
            <person name="Scharf M.E."/>
            <person name="Sun F."/>
            <person name="Vogel H."/>
            <person name="Xiao J."/>
            <person name="Yang W."/>
            <person name="Yang Z."/>
            <person name="Yang Z."/>
            <person name="Zhou J."/>
            <person name="Zhu J."/>
            <person name="Brent C.S."/>
            <person name="Elsik C.G."/>
            <person name="Goodisman M.A."/>
            <person name="Liberles D.A."/>
            <person name="Roe R.M."/>
            <person name="Vargo E.L."/>
            <person name="Vilcinskas A."/>
            <person name="Wang J."/>
            <person name="Bornberg-Bauer E."/>
            <person name="Korb J."/>
            <person name="Zhang G."/>
            <person name="Liebig J."/>
        </authorList>
    </citation>
    <scope>NUCLEOTIDE SEQUENCE [LARGE SCALE GENOMIC DNA]</scope>
    <source>
        <tissue evidence="1">Whole organism</tissue>
    </source>
</reference>